<dbReference type="EMBL" id="VSSS01000062">
    <property type="protein sequence ID" value="TYL89174.1"/>
    <property type="molecule type" value="Genomic_DNA"/>
</dbReference>
<name>A0A5D3K685_9BRAD</name>
<proteinExistence type="predicted"/>
<gene>
    <name evidence="1" type="ORF">FXB40_36935</name>
</gene>
<comment type="caution">
    <text evidence="1">The sequence shown here is derived from an EMBL/GenBank/DDBJ whole genome shotgun (WGS) entry which is preliminary data.</text>
</comment>
<keyword evidence="2" id="KW-1185">Reference proteome</keyword>
<dbReference type="RefSeq" id="WP_148777192.1">
    <property type="nucleotide sequence ID" value="NZ_VSSS01000062.1"/>
</dbReference>
<evidence type="ECO:0000313" key="1">
    <source>
        <dbReference type="EMBL" id="TYL89174.1"/>
    </source>
</evidence>
<evidence type="ECO:0008006" key="3">
    <source>
        <dbReference type="Google" id="ProtNLM"/>
    </source>
</evidence>
<dbReference type="AlphaFoldDB" id="A0A5D3K685"/>
<protein>
    <recommendedName>
        <fullName evidence="3">Zf-HC2 domain-containing protein</fullName>
    </recommendedName>
</protein>
<dbReference type="Proteomes" id="UP000324758">
    <property type="component" value="Unassembled WGS sequence"/>
</dbReference>
<accession>A0A5D3K685</accession>
<evidence type="ECO:0000313" key="2">
    <source>
        <dbReference type="Proteomes" id="UP000324758"/>
    </source>
</evidence>
<sequence length="74" mass="8649">MNVIDHVMRTFAMMANLTDEEARATRSRLERHLAACEGTERQLAIEGIRFLRQPRPVRRRRSNLQRDDVRSGAD</sequence>
<organism evidence="1 2">
    <name type="scientific">Bradyrhizobium rifense</name>
    <dbReference type="NCBI Taxonomy" id="515499"/>
    <lineage>
        <taxon>Bacteria</taxon>
        <taxon>Pseudomonadati</taxon>
        <taxon>Pseudomonadota</taxon>
        <taxon>Alphaproteobacteria</taxon>
        <taxon>Hyphomicrobiales</taxon>
        <taxon>Nitrobacteraceae</taxon>
        <taxon>Bradyrhizobium</taxon>
    </lineage>
</organism>
<reference evidence="1 2" key="1">
    <citation type="submission" date="2019-08" db="EMBL/GenBank/DDBJ databases">
        <title>Bradyrhizobium hipponensis sp. nov., a rhizobium isolated from a Lupinus angustifolius root nodule in Tunisia.</title>
        <authorList>
            <person name="Off K."/>
            <person name="Rejili M."/>
            <person name="Mars M."/>
            <person name="Brachmann A."/>
            <person name="Marin M."/>
        </authorList>
    </citation>
    <scope>NUCLEOTIDE SEQUENCE [LARGE SCALE GENOMIC DNA]</scope>
    <source>
        <strain evidence="1 2">CTAW71</strain>
    </source>
</reference>